<dbReference type="EMBL" id="CAMXCT010000212">
    <property type="protein sequence ID" value="CAI3975554.1"/>
    <property type="molecule type" value="Genomic_DNA"/>
</dbReference>
<evidence type="ECO:0000313" key="3">
    <source>
        <dbReference type="Proteomes" id="UP001152797"/>
    </source>
</evidence>
<dbReference type="Proteomes" id="UP001152797">
    <property type="component" value="Unassembled WGS sequence"/>
</dbReference>
<protein>
    <submittedName>
        <fullName evidence="1">Uncharacterized protein</fullName>
    </submittedName>
</protein>
<reference evidence="2" key="2">
    <citation type="submission" date="2024-04" db="EMBL/GenBank/DDBJ databases">
        <authorList>
            <person name="Chen Y."/>
            <person name="Shah S."/>
            <person name="Dougan E. K."/>
            <person name="Thang M."/>
            <person name="Chan C."/>
        </authorList>
    </citation>
    <scope>NUCLEOTIDE SEQUENCE [LARGE SCALE GENOMIC DNA]</scope>
</reference>
<proteinExistence type="predicted"/>
<accession>A0A9P1BLH2</accession>
<gene>
    <name evidence="1" type="ORF">C1SCF055_LOCUS3856</name>
</gene>
<evidence type="ECO:0000313" key="2">
    <source>
        <dbReference type="EMBL" id="CAL1128929.1"/>
    </source>
</evidence>
<dbReference type="EMBL" id="CAMXCT020000212">
    <property type="protein sequence ID" value="CAL1128929.1"/>
    <property type="molecule type" value="Genomic_DNA"/>
</dbReference>
<reference evidence="1" key="1">
    <citation type="submission" date="2022-10" db="EMBL/GenBank/DDBJ databases">
        <authorList>
            <person name="Chen Y."/>
            <person name="Dougan E. K."/>
            <person name="Chan C."/>
            <person name="Rhodes N."/>
            <person name="Thang M."/>
        </authorList>
    </citation>
    <scope>NUCLEOTIDE SEQUENCE</scope>
</reference>
<organism evidence="1">
    <name type="scientific">Cladocopium goreaui</name>
    <dbReference type="NCBI Taxonomy" id="2562237"/>
    <lineage>
        <taxon>Eukaryota</taxon>
        <taxon>Sar</taxon>
        <taxon>Alveolata</taxon>
        <taxon>Dinophyceae</taxon>
        <taxon>Suessiales</taxon>
        <taxon>Symbiodiniaceae</taxon>
        <taxon>Cladocopium</taxon>
    </lineage>
</organism>
<name>A0A9P1BLH2_9DINO</name>
<evidence type="ECO:0000313" key="1">
    <source>
        <dbReference type="EMBL" id="CAI3975554.1"/>
    </source>
</evidence>
<dbReference type="EMBL" id="CAMXCT030000212">
    <property type="protein sequence ID" value="CAL4762866.1"/>
    <property type="molecule type" value="Genomic_DNA"/>
</dbReference>
<keyword evidence="3" id="KW-1185">Reference proteome</keyword>
<comment type="caution">
    <text evidence="1">The sequence shown here is derived from an EMBL/GenBank/DDBJ whole genome shotgun (WGS) entry which is preliminary data.</text>
</comment>
<sequence>MIQAHIRFFSLTTPAAFFPHGLTLVDPMEAARLFGSWGLASVEAIEDVLATDRAAVERMEQKHLLLPNREGLGSGSVLVPAARWKNAWYVTVRALREKFCKRAWQSHVWKNFESWQSEFEWLEATVRHQALVQHSETAQHQLAVSKLSGSSVPGTDLFKQVLDRISKGNHSPEDGRFAIWNENG</sequence>
<dbReference type="AlphaFoldDB" id="A0A9P1BLH2"/>